<dbReference type="InterPro" id="IPR036457">
    <property type="entry name" value="PPM-type-like_dom_sf"/>
</dbReference>
<dbReference type="Pfam" id="PF13581">
    <property type="entry name" value="HATPase_c_2"/>
    <property type="match status" value="1"/>
</dbReference>
<evidence type="ECO:0000259" key="3">
    <source>
        <dbReference type="SMART" id="SM00331"/>
    </source>
</evidence>
<dbReference type="InterPro" id="IPR052016">
    <property type="entry name" value="Bact_Sigma-Reg"/>
</dbReference>
<evidence type="ECO:0000256" key="1">
    <source>
        <dbReference type="ARBA" id="ARBA00022801"/>
    </source>
</evidence>
<sequence>MTQHPPETPRATEPAVVREGVLLIGADRALLYANDEARRLLELPADCEGRPLGALGLPPALTALLDDGGDLTDAPVAVHGRTLGLDLRPTDRAGGPHCRIATLRDTAALANPDTARRRLELLYRAGASIGTTLDITRTCQELAAALVPAFADFACVDLYEGVLDGGEPRPGRHRPLRRAALSGITAQPPLLGPGSPVPMVPGTPRARAVAAARSVVEPDLSAALDAWDEVSPGTVDAMRGEQVHTLIAAPLCVGDTLLGVATFWRARPRPVFDAEDGALAEELTARAAVLVDNARRYTREHTMAVALQHSLLPAGLPQQQALEVASRYLPAQAGVGGDWFDVIPLSGARVALVVGDVVGHGVHAAATMGRLRTAVHTFSSLDLAPEELLGHLDALVNRLDQENPRPDGAERQITGATCLYAVYDPVTRRCTFARAGHPPPAVVHPDGRVEIPDLPGGPPLGIAGLPYEASELELAEGSRLVLYTDGLVESRAHDLDHGMKLLRAALSHPDRSPWQICDDLLEALLPANPADDIALLVARTRALPADHVADWDVPADPAAVARIRAAVTSRLEDWGLTEQAFAAELVLSELITNAIRHASGPIRVRLLRDRALICEVWDGSATSPHLRHATDTDEGGRGLFLVAQLAERWGTRYPASGKVIWAELAIDEPLTPRTAA</sequence>
<dbReference type="SMART" id="SM00065">
    <property type="entry name" value="GAF"/>
    <property type="match status" value="1"/>
</dbReference>
<dbReference type="Pfam" id="PF07228">
    <property type="entry name" value="SpoIIE"/>
    <property type="match status" value="1"/>
</dbReference>
<evidence type="ECO:0000313" key="5">
    <source>
        <dbReference type="Proteomes" id="UP000027178"/>
    </source>
</evidence>
<dbReference type="Pfam" id="PF01590">
    <property type="entry name" value="GAF"/>
    <property type="match status" value="1"/>
</dbReference>
<dbReference type="Proteomes" id="UP000027178">
    <property type="component" value="Unassembled WGS sequence"/>
</dbReference>
<dbReference type="InterPro" id="IPR003594">
    <property type="entry name" value="HATPase_dom"/>
</dbReference>
<evidence type="ECO:0000313" key="4">
    <source>
        <dbReference type="EMBL" id="KDN88004.1"/>
    </source>
</evidence>
<dbReference type="SMART" id="SM00331">
    <property type="entry name" value="PP2C_SIG"/>
    <property type="match status" value="1"/>
</dbReference>
<dbReference type="CDD" id="cd16936">
    <property type="entry name" value="HATPase_RsbW-like"/>
    <property type="match status" value="1"/>
</dbReference>
<dbReference type="PANTHER" id="PTHR43156">
    <property type="entry name" value="STAGE II SPORULATION PROTEIN E-RELATED"/>
    <property type="match status" value="1"/>
</dbReference>
<protein>
    <submittedName>
        <fullName evidence="4">Uncharacterized protein</fullName>
    </submittedName>
</protein>
<name>A0A066Z6Y6_9ACTN</name>
<dbReference type="Gene3D" id="3.30.450.40">
    <property type="match status" value="1"/>
</dbReference>
<dbReference type="InterPro" id="IPR001932">
    <property type="entry name" value="PPM-type_phosphatase-like_dom"/>
</dbReference>
<dbReference type="FunFam" id="3.30.565.10:FF:000028">
    <property type="entry name" value="PAS sensor protein"/>
    <property type="match status" value="1"/>
</dbReference>
<comment type="caution">
    <text evidence="4">The sequence shown here is derived from an EMBL/GenBank/DDBJ whole genome shotgun (WGS) entry which is preliminary data.</text>
</comment>
<dbReference type="GO" id="GO:0016791">
    <property type="term" value="F:phosphatase activity"/>
    <property type="evidence" value="ECO:0007669"/>
    <property type="project" value="TreeGrafter"/>
</dbReference>
<dbReference type="PANTHER" id="PTHR43156:SF2">
    <property type="entry name" value="STAGE II SPORULATION PROTEIN E"/>
    <property type="match status" value="1"/>
</dbReference>
<dbReference type="InterPro" id="IPR029016">
    <property type="entry name" value="GAF-like_dom_sf"/>
</dbReference>
<dbReference type="Gene3D" id="3.60.40.10">
    <property type="entry name" value="PPM-type phosphatase domain"/>
    <property type="match status" value="1"/>
</dbReference>
<reference evidence="4 5" key="1">
    <citation type="submission" date="2014-05" db="EMBL/GenBank/DDBJ databases">
        <title>Draft Genome Sequence of Kitasatospora cheerisanensis KCTC 2395.</title>
        <authorList>
            <person name="Nam D.H."/>
        </authorList>
    </citation>
    <scope>NUCLEOTIDE SEQUENCE [LARGE SCALE GENOMIC DNA]</scope>
    <source>
        <strain evidence="4 5">KCTC 2395</strain>
    </source>
</reference>
<dbReference type="SUPFAM" id="SSF55874">
    <property type="entry name" value="ATPase domain of HSP90 chaperone/DNA topoisomerase II/histidine kinase"/>
    <property type="match status" value="1"/>
</dbReference>
<feature type="domain" description="GAF" evidence="2">
    <location>
        <begin position="134"/>
        <end position="301"/>
    </location>
</feature>
<gene>
    <name evidence="4" type="ORF">KCH_02280</name>
</gene>
<dbReference type="InterPro" id="IPR003018">
    <property type="entry name" value="GAF"/>
</dbReference>
<accession>A0A066Z6Y6</accession>
<dbReference type="AlphaFoldDB" id="A0A066Z6Y6"/>
<dbReference type="eggNOG" id="COG2203">
    <property type="taxonomic scope" value="Bacteria"/>
</dbReference>
<feature type="domain" description="PPM-type phosphatase" evidence="3">
    <location>
        <begin position="319"/>
        <end position="540"/>
    </location>
</feature>
<dbReference type="SUPFAM" id="SSF55781">
    <property type="entry name" value="GAF domain-like"/>
    <property type="match status" value="1"/>
</dbReference>
<dbReference type="SUPFAM" id="SSF81606">
    <property type="entry name" value="PP2C-like"/>
    <property type="match status" value="1"/>
</dbReference>
<dbReference type="HOGENOM" id="CLU_000445_43_3_11"/>
<dbReference type="Gene3D" id="3.30.565.10">
    <property type="entry name" value="Histidine kinase-like ATPase, C-terminal domain"/>
    <property type="match status" value="1"/>
</dbReference>
<proteinExistence type="predicted"/>
<dbReference type="FunFam" id="3.60.40.10:FF:000031">
    <property type="entry name" value="PAS sensor protein"/>
    <property type="match status" value="1"/>
</dbReference>
<evidence type="ECO:0000259" key="2">
    <source>
        <dbReference type="SMART" id="SM00065"/>
    </source>
</evidence>
<dbReference type="eggNOG" id="COG2208">
    <property type="taxonomic scope" value="Bacteria"/>
</dbReference>
<dbReference type="RefSeq" id="WP_035858167.1">
    <property type="nucleotide sequence ID" value="NZ_KK853997.1"/>
</dbReference>
<dbReference type="FunFam" id="3.30.450.40:FF:000035">
    <property type="entry name" value="PAS sensor protein"/>
    <property type="match status" value="1"/>
</dbReference>
<dbReference type="EMBL" id="JNBY01000008">
    <property type="protein sequence ID" value="KDN88004.1"/>
    <property type="molecule type" value="Genomic_DNA"/>
</dbReference>
<dbReference type="InterPro" id="IPR036890">
    <property type="entry name" value="HATPase_C_sf"/>
</dbReference>
<keyword evidence="5" id="KW-1185">Reference proteome</keyword>
<keyword evidence="1 4" id="KW-0378">Hydrolase</keyword>
<dbReference type="PATRIC" id="fig|1348663.4.peg.207"/>
<organism evidence="4 5">
    <name type="scientific">Kitasatospora cheerisanensis KCTC 2395</name>
    <dbReference type="NCBI Taxonomy" id="1348663"/>
    <lineage>
        <taxon>Bacteria</taxon>
        <taxon>Bacillati</taxon>
        <taxon>Actinomycetota</taxon>
        <taxon>Actinomycetes</taxon>
        <taxon>Kitasatosporales</taxon>
        <taxon>Streptomycetaceae</taxon>
        <taxon>Kitasatospora</taxon>
    </lineage>
</organism>
<dbReference type="OrthoDB" id="118142at2"/>